<evidence type="ECO:0000313" key="2">
    <source>
        <dbReference type="EMBL" id="CAE2250652.1"/>
    </source>
</evidence>
<evidence type="ECO:0000256" key="1">
    <source>
        <dbReference type="SAM" id="MobiDB-lite"/>
    </source>
</evidence>
<feature type="compositionally biased region" description="Basic residues" evidence="1">
    <location>
        <begin position="107"/>
        <end position="118"/>
    </location>
</feature>
<protein>
    <submittedName>
        <fullName evidence="2">Uncharacterized protein</fullName>
    </submittedName>
</protein>
<reference evidence="2" key="1">
    <citation type="submission" date="2021-01" db="EMBL/GenBank/DDBJ databases">
        <authorList>
            <person name="Corre E."/>
            <person name="Pelletier E."/>
            <person name="Niang G."/>
            <person name="Scheremetjew M."/>
            <person name="Finn R."/>
            <person name="Kale V."/>
            <person name="Holt S."/>
            <person name="Cochrane G."/>
            <person name="Meng A."/>
            <person name="Brown T."/>
            <person name="Cohen L."/>
        </authorList>
    </citation>
    <scope>NUCLEOTIDE SEQUENCE</scope>
    <source>
        <strain evidence="2">Isolate 1302-5</strain>
    </source>
</reference>
<sequence>MNRQNSRRSLDAERKREMISPYPTVPFLQYVRTAIAAAPSRVESPGQPTKWCLIRHRTERIIRNRPEKANDRRRRKKESRLPSRSASALPPPASPDPFLEPSAPRCAQRKGTHGRHSK</sequence>
<accession>A0A7S4MX45</accession>
<name>A0A7S4MX45_9STRA</name>
<dbReference type="AlphaFoldDB" id="A0A7S4MX45"/>
<proteinExistence type="predicted"/>
<dbReference type="EMBL" id="HBKQ01031146">
    <property type="protein sequence ID" value="CAE2250652.1"/>
    <property type="molecule type" value="Transcribed_RNA"/>
</dbReference>
<gene>
    <name evidence="2" type="ORF">OAUR00152_LOCUS21159</name>
</gene>
<feature type="region of interest" description="Disordered" evidence="1">
    <location>
        <begin position="62"/>
        <end position="118"/>
    </location>
</feature>
<organism evidence="2">
    <name type="scientific">Odontella aurita</name>
    <dbReference type="NCBI Taxonomy" id="265563"/>
    <lineage>
        <taxon>Eukaryota</taxon>
        <taxon>Sar</taxon>
        <taxon>Stramenopiles</taxon>
        <taxon>Ochrophyta</taxon>
        <taxon>Bacillariophyta</taxon>
        <taxon>Mediophyceae</taxon>
        <taxon>Biddulphiophycidae</taxon>
        <taxon>Eupodiscales</taxon>
        <taxon>Odontellaceae</taxon>
        <taxon>Odontella</taxon>
    </lineage>
</organism>